<proteinExistence type="inferred from homology"/>
<dbReference type="PANTHER" id="PTHR12469">
    <property type="entry name" value="PROTEIN EMI5 HOMOLOG, MITOCHONDRIAL"/>
    <property type="match status" value="1"/>
</dbReference>
<evidence type="ECO:0000256" key="1">
    <source>
        <dbReference type="ARBA" id="ARBA00008571"/>
    </source>
</evidence>
<evidence type="ECO:0000256" key="3">
    <source>
        <dbReference type="ARBA" id="ARBA00023186"/>
    </source>
</evidence>
<protein>
    <recommendedName>
        <fullName evidence="2">FAD assembly factor SdhE</fullName>
    </recommendedName>
</protein>
<evidence type="ECO:0000313" key="5">
    <source>
        <dbReference type="Proteomes" id="UP000035503"/>
    </source>
</evidence>
<dbReference type="InterPro" id="IPR005631">
    <property type="entry name" value="SDH"/>
</dbReference>
<keyword evidence="3" id="KW-0143">Chaperone</keyword>
<dbReference type="SUPFAM" id="SSF109910">
    <property type="entry name" value="YgfY-like"/>
    <property type="match status" value="1"/>
</dbReference>
<reference evidence="4 5" key="1">
    <citation type="journal article" date="2015" name="Genome Announc.">
        <title>Complete Genome Sequence of 'Candidatus Liberibacter africanus,' a Bacterium Associated with Citrus Huanglongbing.</title>
        <authorList>
            <person name="Lin H."/>
            <person name="Pietersen G."/>
            <person name="Han C."/>
            <person name="Read D.A."/>
            <person name="Lou B."/>
            <person name="Gupta G."/>
            <person name="Civerolo E.L."/>
        </authorList>
    </citation>
    <scope>NUCLEOTIDE SEQUENCE [LARGE SCALE GENOMIC DNA]</scope>
    <source>
        <strain evidence="4 5">PTSAPSY</strain>
    </source>
</reference>
<dbReference type="Pfam" id="PF03937">
    <property type="entry name" value="Sdh5"/>
    <property type="match status" value="1"/>
</dbReference>
<name>A0A0G3I5X3_LIBAF</name>
<dbReference type="AlphaFoldDB" id="A0A0G3I5X3"/>
<dbReference type="Gene3D" id="1.10.150.250">
    <property type="entry name" value="Flavinator of succinate dehydrogenase"/>
    <property type="match status" value="1"/>
</dbReference>
<dbReference type="EMBL" id="CP004021">
    <property type="protein sequence ID" value="AKK20670.1"/>
    <property type="molecule type" value="Genomic_DNA"/>
</dbReference>
<sequence>MNPRCRKIIYRCWRRGTREMDLILGSFVDQFILELSPMELDMLESMIEEDDSNLFKWFTGVEKAPKRLHTPLFEKIYDYYSVNWQHKNMLGNL</sequence>
<accession>A0A0G3I5X3</accession>
<organism evidence="4 5">
    <name type="scientific">Candidatus Liberibacter africanus PTSAPSY</name>
    <dbReference type="NCBI Taxonomy" id="1277257"/>
    <lineage>
        <taxon>Bacteria</taxon>
        <taxon>Pseudomonadati</taxon>
        <taxon>Pseudomonadota</taxon>
        <taxon>Alphaproteobacteria</taxon>
        <taxon>Hyphomicrobiales</taxon>
        <taxon>Rhizobiaceae</taxon>
        <taxon>Liberibacter</taxon>
    </lineage>
</organism>
<evidence type="ECO:0000256" key="2">
    <source>
        <dbReference type="ARBA" id="ARBA00019418"/>
    </source>
</evidence>
<dbReference type="GO" id="GO:0006099">
    <property type="term" value="P:tricarboxylic acid cycle"/>
    <property type="evidence" value="ECO:0007669"/>
    <property type="project" value="TreeGrafter"/>
</dbReference>
<dbReference type="STRING" id="1277257.G293_05305"/>
<dbReference type="PANTHER" id="PTHR12469:SF2">
    <property type="entry name" value="SUCCINATE DEHYDROGENASE ASSEMBLY FACTOR 2, MITOCHONDRIAL"/>
    <property type="match status" value="1"/>
</dbReference>
<keyword evidence="5" id="KW-1185">Reference proteome</keyword>
<dbReference type="Proteomes" id="UP000035503">
    <property type="component" value="Chromosome"/>
</dbReference>
<comment type="similarity">
    <text evidence="1">Belongs to the SdhE FAD assembly factor family.</text>
</comment>
<dbReference type="InterPro" id="IPR036714">
    <property type="entry name" value="SDH_sf"/>
</dbReference>
<dbReference type="RefSeq" id="WP_342027545.1">
    <property type="nucleotide sequence ID" value="NZ_CP004021.1"/>
</dbReference>
<dbReference type="PATRIC" id="fig|1277257.4.peg.1154"/>
<evidence type="ECO:0000313" key="4">
    <source>
        <dbReference type="EMBL" id="AKK20670.1"/>
    </source>
</evidence>
<dbReference type="KEGG" id="lau:G293_05305"/>
<gene>
    <name evidence="4" type="ORF">G293_05305</name>
</gene>